<dbReference type="AlphaFoldDB" id="A0A2Z2NY25"/>
<reference evidence="2 3" key="1">
    <citation type="submission" date="2016-12" db="EMBL/GenBank/DDBJ databases">
        <authorList>
            <person name="Song W.-J."/>
            <person name="Kurnit D.M."/>
        </authorList>
    </citation>
    <scope>NUCLEOTIDE SEQUENCE [LARGE SCALE GENOMIC DNA]</scope>
    <source>
        <strain evidence="2 3">IMCC3135</strain>
    </source>
</reference>
<evidence type="ECO:0000313" key="2">
    <source>
        <dbReference type="EMBL" id="ASJ73740.1"/>
    </source>
</evidence>
<name>A0A2Z2NY25_9GAMM</name>
<feature type="chain" id="PRO_5016251367" evidence="1">
    <location>
        <begin position="20"/>
        <end position="194"/>
    </location>
</feature>
<gene>
    <name evidence="2" type="ORF">IMCC3135_18305</name>
</gene>
<dbReference type="RefSeq" id="WP_157736084.1">
    <property type="nucleotide sequence ID" value="NZ_CP018632.1"/>
</dbReference>
<dbReference type="PROSITE" id="PS51257">
    <property type="entry name" value="PROKAR_LIPOPROTEIN"/>
    <property type="match status" value="1"/>
</dbReference>
<evidence type="ECO:0000256" key="1">
    <source>
        <dbReference type="SAM" id="SignalP"/>
    </source>
</evidence>
<keyword evidence="3" id="KW-1185">Reference proteome</keyword>
<proteinExistence type="predicted"/>
<dbReference type="KEGG" id="gai:IMCC3135_18305"/>
<dbReference type="EMBL" id="CP018632">
    <property type="protein sequence ID" value="ASJ73740.1"/>
    <property type="molecule type" value="Genomic_DNA"/>
</dbReference>
<accession>A0A2Z2NY25</accession>
<evidence type="ECO:0000313" key="3">
    <source>
        <dbReference type="Proteomes" id="UP000250079"/>
    </source>
</evidence>
<sequence length="194" mass="20603">MMSFRILAATIGLAGVLSACDNTTIGSFTVDEDLPETRVEGGGFVTILPAELAPFNLNIEASEEFGAEQYDYLTYIKLSSLSFSITASSEDADEDVAENGMPDDFDFLSSIALYIEASIDGTEQRALIASLAQNDTQLSSGMQNIQLSTTGVDILDFVEADDGYTIVSEVSGTAPPDAVIFDGSSSYRVGVGFR</sequence>
<dbReference type="Proteomes" id="UP000250079">
    <property type="component" value="Chromosome"/>
</dbReference>
<dbReference type="OrthoDB" id="672279at2"/>
<feature type="signal peptide" evidence="1">
    <location>
        <begin position="1"/>
        <end position="19"/>
    </location>
</feature>
<protein>
    <submittedName>
        <fullName evidence="2">Uncharacterized protein</fullName>
    </submittedName>
</protein>
<keyword evidence="1" id="KW-0732">Signal</keyword>
<organism evidence="2 3">
    <name type="scientific">Granulosicoccus antarcticus IMCC3135</name>
    <dbReference type="NCBI Taxonomy" id="1192854"/>
    <lineage>
        <taxon>Bacteria</taxon>
        <taxon>Pseudomonadati</taxon>
        <taxon>Pseudomonadota</taxon>
        <taxon>Gammaproteobacteria</taxon>
        <taxon>Chromatiales</taxon>
        <taxon>Granulosicoccaceae</taxon>
        <taxon>Granulosicoccus</taxon>
    </lineage>
</organism>